<name>A0A812TH51_9DINO</name>
<dbReference type="InterPro" id="IPR011990">
    <property type="entry name" value="TPR-like_helical_dom_sf"/>
</dbReference>
<keyword evidence="2" id="KW-1185">Reference proteome</keyword>
<dbReference type="Gene3D" id="1.25.40.10">
    <property type="entry name" value="Tetratricopeptide repeat domain"/>
    <property type="match status" value="1"/>
</dbReference>
<gene>
    <name evidence="1" type="primary">rsmF</name>
    <name evidence="1" type="ORF">SNAT2548_LOCUS29155</name>
</gene>
<sequence>MAAQLVPAAAMECILKPVDAHILGCSAVASSETAWWWKTLDLLSVSCADGVAYGAAMGACGKDAKWLVAAQLLVQGQAQLLEKHCILYNALVTACERGLAWPFALHLLPELSAASVEISDVTYNAAISACEKGVAAAAGIASCYEELSSKTTSSLSSLESGARG</sequence>
<protein>
    <submittedName>
        <fullName evidence="1">RsmF protein</fullName>
    </submittedName>
</protein>
<dbReference type="EMBL" id="CAJNDS010002546">
    <property type="protein sequence ID" value="CAE7520909.1"/>
    <property type="molecule type" value="Genomic_DNA"/>
</dbReference>
<organism evidence="1 2">
    <name type="scientific">Symbiodinium natans</name>
    <dbReference type="NCBI Taxonomy" id="878477"/>
    <lineage>
        <taxon>Eukaryota</taxon>
        <taxon>Sar</taxon>
        <taxon>Alveolata</taxon>
        <taxon>Dinophyceae</taxon>
        <taxon>Suessiales</taxon>
        <taxon>Symbiodiniaceae</taxon>
        <taxon>Symbiodinium</taxon>
    </lineage>
</organism>
<proteinExistence type="predicted"/>
<accession>A0A812TH51</accession>
<reference evidence="1" key="1">
    <citation type="submission" date="2021-02" db="EMBL/GenBank/DDBJ databases">
        <authorList>
            <person name="Dougan E. K."/>
            <person name="Rhodes N."/>
            <person name="Thang M."/>
            <person name="Chan C."/>
        </authorList>
    </citation>
    <scope>NUCLEOTIDE SEQUENCE</scope>
</reference>
<evidence type="ECO:0000313" key="1">
    <source>
        <dbReference type="EMBL" id="CAE7520909.1"/>
    </source>
</evidence>
<dbReference type="OrthoDB" id="444548at2759"/>
<dbReference type="AlphaFoldDB" id="A0A812TH51"/>
<comment type="caution">
    <text evidence="1">The sequence shown here is derived from an EMBL/GenBank/DDBJ whole genome shotgun (WGS) entry which is preliminary data.</text>
</comment>
<evidence type="ECO:0000313" key="2">
    <source>
        <dbReference type="Proteomes" id="UP000604046"/>
    </source>
</evidence>
<dbReference type="Proteomes" id="UP000604046">
    <property type="component" value="Unassembled WGS sequence"/>
</dbReference>